<dbReference type="AlphaFoldDB" id="A0A9P3PE28"/>
<protein>
    <submittedName>
        <fullName evidence="2">Uncharacterized protein</fullName>
    </submittedName>
</protein>
<gene>
    <name evidence="2" type="ORF">LshimejAT787_0111940</name>
</gene>
<feature type="compositionally biased region" description="Polar residues" evidence="1">
    <location>
        <begin position="15"/>
        <end position="28"/>
    </location>
</feature>
<reference evidence="2" key="1">
    <citation type="submission" date="2022-07" db="EMBL/GenBank/DDBJ databases">
        <title>The genome of Lyophyllum shimeji provides insight into the initial evolution of ectomycorrhizal fungal genome.</title>
        <authorList>
            <person name="Kobayashi Y."/>
            <person name="Shibata T."/>
            <person name="Hirakawa H."/>
            <person name="Shigenobu S."/>
            <person name="Nishiyama T."/>
            <person name="Yamada A."/>
            <person name="Hasebe M."/>
            <person name="Kawaguchi M."/>
        </authorList>
    </citation>
    <scope>NUCLEOTIDE SEQUENCE</scope>
    <source>
        <strain evidence="2">AT787</strain>
    </source>
</reference>
<dbReference type="EMBL" id="BRPK01000001">
    <property type="protein sequence ID" value="GLB34310.1"/>
    <property type="molecule type" value="Genomic_DNA"/>
</dbReference>
<evidence type="ECO:0000256" key="1">
    <source>
        <dbReference type="SAM" id="MobiDB-lite"/>
    </source>
</evidence>
<evidence type="ECO:0000313" key="3">
    <source>
        <dbReference type="Proteomes" id="UP001063166"/>
    </source>
</evidence>
<feature type="region of interest" description="Disordered" evidence="1">
    <location>
        <begin position="1"/>
        <end position="30"/>
    </location>
</feature>
<sequence>MRNGHPWPHTDCPSPASQLSAEHQSVLTRTEEKRLTKINDGSCSYWQVSLYRSLYQQIEFSMRNRRADQVDSKFVPGIHQDTVLIPQTTVKI</sequence>
<organism evidence="2 3">
    <name type="scientific">Lyophyllum shimeji</name>
    <name type="common">Hon-shimeji</name>
    <name type="synonym">Tricholoma shimeji</name>
    <dbReference type="NCBI Taxonomy" id="47721"/>
    <lineage>
        <taxon>Eukaryota</taxon>
        <taxon>Fungi</taxon>
        <taxon>Dikarya</taxon>
        <taxon>Basidiomycota</taxon>
        <taxon>Agaricomycotina</taxon>
        <taxon>Agaricomycetes</taxon>
        <taxon>Agaricomycetidae</taxon>
        <taxon>Agaricales</taxon>
        <taxon>Tricholomatineae</taxon>
        <taxon>Lyophyllaceae</taxon>
        <taxon>Lyophyllum</taxon>
    </lineage>
</organism>
<accession>A0A9P3PE28</accession>
<proteinExistence type="predicted"/>
<dbReference type="Proteomes" id="UP001063166">
    <property type="component" value="Unassembled WGS sequence"/>
</dbReference>
<evidence type="ECO:0000313" key="2">
    <source>
        <dbReference type="EMBL" id="GLB34310.1"/>
    </source>
</evidence>
<comment type="caution">
    <text evidence="2">The sequence shown here is derived from an EMBL/GenBank/DDBJ whole genome shotgun (WGS) entry which is preliminary data.</text>
</comment>
<name>A0A9P3PE28_LYOSH</name>
<keyword evidence="3" id="KW-1185">Reference proteome</keyword>